<evidence type="ECO:0000256" key="2">
    <source>
        <dbReference type="ARBA" id="ARBA00022692"/>
    </source>
</evidence>
<keyword evidence="5" id="KW-0175">Coiled coil</keyword>
<dbReference type="InterPro" id="IPR019537">
    <property type="entry name" value="TMEM65"/>
</dbReference>
<evidence type="ECO:0000256" key="7">
    <source>
        <dbReference type="SAM" id="Phobius"/>
    </source>
</evidence>
<comment type="subcellular location">
    <subcellularLocation>
        <location evidence="1">Membrane</location>
        <topology evidence="1">Multi-pass membrane protein</topology>
    </subcellularLocation>
</comment>
<feature type="transmembrane region" description="Helical" evidence="7">
    <location>
        <begin position="119"/>
        <end position="142"/>
    </location>
</feature>
<accession>A0AAD8XUA7</accession>
<evidence type="ECO:0000313" key="9">
    <source>
        <dbReference type="Proteomes" id="UP001224775"/>
    </source>
</evidence>
<keyword evidence="2 7" id="KW-0812">Transmembrane</keyword>
<dbReference type="GO" id="GO:0016020">
    <property type="term" value="C:membrane"/>
    <property type="evidence" value="ECO:0007669"/>
    <property type="project" value="UniProtKB-SubCell"/>
</dbReference>
<keyword evidence="4 7" id="KW-0472">Membrane</keyword>
<evidence type="ECO:0000256" key="3">
    <source>
        <dbReference type="ARBA" id="ARBA00022989"/>
    </source>
</evidence>
<gene>
    <name evidence="8" type="ORF">QTG54_015633</name>
</gene>
<feature type="region of interest" description="Disordered" evidence="6">
    <location>
        <begin position="1"/>
        <end position="22"/>
    </location>
</feature>
<organism evidence="8 9">
    <name type="scientific">Skeletonema marinoi</name>
    <dbReference type="NCBI Taxonomy" id="267567"/>
    <lineage>
        <taxon>Eukaryota</taxon>
        <taxon>Sar</taxon>
        <taxon>Stramenopiles</taxon>
        <taxon>Ochrophyta</taxon>
        <taxon>Bacillariophyta</taxon>
        <taxon>Coscinodiscophyceae</taxon>
        <taxon>Thalassiosirophycidae</taxon>
        <taxon>Thalassiosirales</taxon>
        <taxon>Skeletonemataceae</taxon>
        <taxon>Skeletonema</taxon>
        <taxon>Skeletonema marinoi-dohrnii complex</taxon>
    </lineage>
</organism>
<sequence>KATTNNAKRVAETAAEATPEPPTARQLVTHAVKCAIPMIGFGFMDNTIMIHAGHYIDCTLGVKFSLSTLAAAGIGQIFSGIGGVVFGDTLEAVFREASGGTVNKHKLSAAQKLMRSSRIAGLVGGIIGVSFGCTLGLVNLFFVDEQKANMLKLQALEDGQEFEFEVEIDNTINPGLTTVLVRGPDIDGVLASITATLASHGCSIVKLDAGLRGGDGVADTSLHNLLSQTPTTVLEDKFIIRNRATGRAVDNDDLDDLARVILAAAKDPLNAHSLKGQIESLEIENMALAERVLMLQNNLEDRQIKIVKDGDDDKGKE</sequence>
<dbReference type="EMBL" id="JATAAI010000045">
    <property type="protein sequence ID" value="KAK1733778.1"/>
    <property type="molecule type" value="Genomic_DNA"/>
</dbReference>
<dbReference type="Pfam" id="PF10507">
    <property type="entry name" value="TMEM65"/>
    <property type="match status" value="1"/>
</dbReference>
<dbReference type="PANTHER" id="PTHR21706:SF15">
    <property type="entry name" value="TRANSMEMBRANE PROTEIN 65"/>
    <property type="match status" value="1"/>
</dbReference>
<keyword evidence="9" id="KW-1185">Reference proteome</keyword>
<dbReference type="AlphaFoldDB" id="A0AAD8XUA7"/>
<evidence type="ECO:0000256" key="6">
    <source>
        <dbReference type="SAM" id="MobiDB-lite"/>
    </source>
</evidence>
<name>A0AAD8XUA7_9STRA</name>
<feature type="non-terminal residue" evidence="8">
    <location>
        <position position="1"/>
    </location>
</feature>
<dbReference type="Proteomes" id="UP001224775">
    <property type="component" value="Unassembled WGS sequence"/>
</dbReference>
<keyword evidence="3 7" id="KW-1133">Transmembrane helix</keyword>
<comment type="caution">
    <text evidence="8">The sequence shown here is derived from an EMBL/GenBank/DDBJ whole genome shotgun (WGS) entry which is preliminary data.</text>
</comment>
<evidence type="ECO:0000256" key="5">
    <source>
        <dbReference type="SAM" id="Coils"/>
    </source>
</evidence>
<dbReference type="CDD" id="cd02116">
    <property type="entry name" value="ACT"/>
    <property type="match status" value="1"/>
</dbReference>
<evidence type="ECO:0000256" key="1">
    <source>
        <dbReference type="ARBA" id="ARBA00004141"/>
    </source>
</evidence>
<dbReference type="PANTHER" id="PTHR21706">
    <property type="entry name" value="TRANSMEMBRANE PROTEIN 65"/>
    <property type="match status" value="1"/>
</dbReference>
<feature type="coiled-coil region" evidence="5">
    <location>
        <begin position="271"/>
        <end position="298"/>
    </location>
</feature>
<protein>
    <submittedName>
        <fullName evidence="8">Transmembrane protein 65</fullName>
    </submittedName>
</protein>
<dbReference type="GO" id="GO:0005739">
    <property type="term" value="C:mitochondrion"/>
    <property type="evidence" value="ECO:0007669"/>
    <property type="project" value="TreeGrafter"/>
</dbReference>
<proteinExistence type="predicted"/>
<evidence type="ECO:0000256" key="4">
    <source>
        <dbReference type="ARBA" id="ARBA00023136"/>
    </source>
</evidence>
<evidence type="ECO:0000313" key="8">
    <source>
        <dbReference type="EMBL" id="KAK1733778.1"/>
    </source>
</evidence>
<reference evidence="8" key="1">
    <citation type="submission" date="2023-06" db="EMBL/GenBank/DDBJ databases">
        <title>Survivors Of The Sea: Transcriptome response of Skeletonema marinoi to long-term dormancy.</title>
        <authorList>
            <person name="Pinder M.I.M."/>
            <person name="Kourtchenko O."/>
            <person name="Robertson E.K."/>
            <person name="Larsson T."/>
            <person name="Maumus F."/>
            <person name="Osuna-Cruz C.M."/>
            <person name="Vancaester E."/>
            <person name="Stenow R."/>
            <person name="Vandepoele K."/>
            <person name="Ploug H."/>
            <person name="Bruchert V."/>
            <person name="Godhe A."/>
            <person name="Topel M."/>
        </authorList>
    </citation>
    <scope>NUCLEOTIDE SEQUENCE</scope>
    <source>
        <strain evidence="8">R05AC</strain>
    </source>
</reference>